<reference evidence="2 3" key="1">
    <citation type="submission" date="2023-08" db="EMBL/GenBank/DDBJ databases">
        <authorList>
            <person name="Palmer J.M."/>
        </authorList>
    </citation>
    <scope>NUCLEOTIDE SEQUENCE [LARGE SCALE GENOMIC DNA]</scope>
    <source>
        <strain evidence="2 3">TWF481</strain>
    </source>
</reference>
<evidence type="ECO:0000313" key="3">
    <source>
        <dbReference type="Proteomes" id="UP001370758"/>
    </source>
</evidence>
<protein>
    <submittedName>
        <fullName evidence="2">Uncharacterized protein</fullName>
    </submittedName>
</protein>
<dbReference type="EMBL" id="JAVHJL010000008">
    <property type="protein sequence ID" value="KAK6499131.1"/>
    <property type="molecule type" value="Genomic_DNA"/>
</dbReference>
<sequence length="119" mass="14052">MGYLIWNTGAFVDVKEYSFLNYDVDRLADPIYFFLWIARIGLTFLFYQFTIISLLVFITKSADLVEEILYVKGYIGRDREWFGAPWTWGATKDPRIGLRLDGLKRSVLQDELNKIKKRK</sequence>
<gene>
    <name evidence="2" type="ORF">TWF481_011702</name>
</gene>
<organism evidence="2 3">
    <name type="scientific">Arthrobotrys musiformis</name>
    <dbReference type="NCBI Taxonomy" id="47236"/>
    <lineage>
        <taxon>Eukaryota</taxon>
        <taxon>Fungi</taxon>
        <taxon>Dikarya</taxon>
        <taxon>Ascomycota</taxon>
        <taxon>Pezizomycotina</taxon>
        <taxon>Orbiliomycetes</taxon>
        <taxon>Orbiliales</taxon>
        <taxon>Orbiliaceae</taxon>
        <taxon>Arthrobotrys</taxon>
    </lineage>
</organism>
<keyword evidence="3" id="KW-1185">Reference proteome</keyword>
<comment type="caution">
    <text evidence="2">The sequence shown here is derived from an EMBL/GenBank/DDBJ whole genome shotgun (WGS) entry which is preliminary data.</text>
</comment>
<feature type="transmembrane region" description="Helical" evidence="1">
    <location>
        <begin position="31"/>
        <end position="58"/>
    </location>
</feature>
<proteinExistence type="predicted"/>
<accession>A0AAV9W201</accession>
<dbReference type="Proteomes" id="UP001370758">
    <property type="component" value="Unassembled WGS sequence"/>
</dbReference>
<evidence type="ECO:0000256" key="1">
    <source>
        <dbReference type="SAM" id="Phobius"/>
    </source>
</evidence>
<keyword evidence="1" id="KW-1133">Transmembrane helix</keyword>
<evidence type="ECO:0000313" key="2">
    <source>
        <dbReference type="EMBL" id="KAK6499131.1"/>
    </source>
</evidence>
<name>A0AAV9W201_9PEZI</name>
<keyword evidence="1" id="KW-0812">Transmembrane</keyword>
<keyword evidence="1" id="KW-0472">Membrane</keyword>
<dbReference type="AlphaFoldDB" id="A0AAV9W201"/>